<dbReference type="Gene3D" id="3.30.479.20">
    <property type="entry name" value="Elongation factor Ts, dimerisation domain"/>
    <property type="match status" value="1"/>
</dbReference>
<dbReference type="CDD" id="cd14275">
    <property type="entry name" value="UBA_EF-Ts"/>
    <property type="match status" value="1"/>
</dbReference>
<dbReference type="Proteomes" id="UP000631114">
    <property type="component" value="Unassembled WGS sequence"/>
</dbReference>
<gene>
    <name evidence="4" type="primary">EFTS</name>
    <name evidence="6" type="ORF">IFM89_027306</name>
</gene>
<evidence type="ECO:0000256" key="1">
    <source>
        <dbReference type="ARBA" id="ARBA00005532"/>
    </source>
</evidence>
<comment type="caution">
    <text evidence="6">The sequence shown here is derived from an EMBL/GenBank/DDBJ whole genome shotgun (WGS) entry which is preliminary data.</text>
</comment>
<dbReference type="OrthoDB" id="277235at2759"/>
<keyword evidence="4" id="KW-0496">Mitochondrion</keyword>
<dbReference type="GO" id="GO:0003746">
    <property type="term" value="F:translation elongation factor activity"/>
    <property type="evidence" value="ECO:0007669"/>
    <property type="project" value="UniProtKB-UniRule"/>
</dbReference>
<evidence type="ECO:0000256" key="2">
    <source>
        <dbReference type="ARBA" id="ARBA00022768"/>
    </source>
</evidence>
<dbReference type="FunFam" id="1.10.8.10:FF:000001">
    <property type="entry name" value="Elongation factor Ts"/>
    <property type="match status" value="1"/>
</dbReference>
<protein>
    <recommendedName>
        <fullName evidence="4">Elongation factor Ts, mitochondrial</fullName>
        <shortName evidence="4">EF-Ts</shortName>
        <shortName evidence="4">EF-TsMt</shortName>
    </recommendedName>
</protein>
<dbReference type="PANTHER" id="PTHR11741:SF0">
    <property type="entry name" value="ELONGATION FACTOR TS, MITOCHONDRIAL"/>
    <property type="match status" value="1"/>
</dbReference>
<dbReference type="HAMAP" id="MF_00050">
    <property type="entry name" value="EF_Ts"/>
    <property type="match status" value="1"/>
</dbReference>
<evidence type="ECO:0000313" key="7">
    <source>
        <dbReference type="Proteomes" id="UP000631114"/>
    </source>
</evidence>
<dbReference type="AlphaFoldDB" id="A0A835I4L9"/>
<dbReference type="Pfam" id="PF00889">
    <property type="entry name" value="EF_TS"/>
    <property type="match status" value="1"/>
</dbReference>
<accession>A0A835I4L9</accession>
<feature type="domain" description="Translation elongation factor EFTs/EF1B dimerisation" evidence="5">
    <location>
        <begin position="129"/>
        <end position="215"/>
    </location>
</feature>
<dbReference type="PANTHER" id="PTHR11741">
    <property type="entry name" value="ELONGATION FACTOR TS"/>
    <property type="match status" value="1"/>
</dbReference>
<dbReference type="EMBL" id="JADFTS010000004">
    <property type="protein sequence ID" value="KAF9611161.1"/>
    <property type="molecule type" value="Genomic_DNA"/>
</dbReference>
<dbReference type="PROSITE" id="PS01127">
    <property type="entry name" value="EF_TS_2"/>
    <property type="match status" value="1"/>
</dbReference>
<evidence type="ECO:0000259" key="5">
    <source>
        <dbReference type="Pfam" id="PF00889"/>
    </source>
</evidence>
<reference evidence="6 7" key="1">
    <citation type="submission" date="2020-10" db="EMBL/GenBank/DDBJ databases">
        <title>The Coptis chinensis genome and diversification of protoberbering-type alkaloids.</title>
        <authorList>
            <person name="Wang B."/>
            <person name="Shu S."/>
            <person name="Song C."/>
            <person name="Liu Y."/>
        </authorList>
    </citation>
    <scope>NUCLEOTIDE SEQUENCE [LARGE SCALE GENOMIC DNA]</scope>
    <source>
        <strain evidence="6">HL-2020</strain>
        <tissue evidence="6">Leaf</tissue>
    </source>
</reference>
<name>A0A835I4L9_9MAGN</name>
<dbReference type="InterPro" id="IPR036402">
    <property type="entry name" value="EF-Ts_dimer_sf"/>
</dbReference>
<organism evidence="6 7">
    <name type="scientific">Coptis chinensis</name>
    <dbReference type="NCBI Taxonomy" id="261450"/>
    <lineage>
        <taxon>Eukaryota</taxon>
        <taxon>Viridiplantae</taxon>
        <taxon>Streptophyta</taxon>
        <taxon>Embryophyta</taxon>
        <taxon>Tracheophyta</taxon>
        <taxon>Spermatophyta</taxon>
        <taxon>Magnoliopsida</taxon>
        <taxon>Ranunculales</taxon>
        <taxon>Ranunculaceae</taxon>
        <taxon>Coptidoideae</taxon>
        <taxon>Coptis</taxon>
    </lineage>
</organism>
<dbReference type="InterPro" id="IPR014039">
    <property type="entry name" value="Transl_elong_EFTs/EF1B_dimer"/>
</dbReference>
<keyword evidence="7" id="KW-1185">Reference proteome</keyword>
<comment type="similarity">
    <text evidence="1 4">Belongs to the EF-Ts family.</text>
</comment>
<dbReference type="InterPro" id="IPR009060">
    <property type="entry name" value="UBA-like_sf"/>
</dbReference>
<dbReference type="InterPro" id="IPR018101">
    <property type="entry name" value="Transl_elong_Ts_CS"/>
</dbReference>
<evidence type="ECO:0000313" key="6">
    <source>
        <dbReference type="EMBL" id="KAF9611161.1"/>
    </source>
</evidence>
<comment type="function">
    <text evidence="4">Associates with the EF-Tu.GDP complex and induces the exchange of GDP to GTP. It remains bound to the aminoacyl-tRNA.EF-Tu.GTP complex up to the GTP hydrolysis stage on the ribosome.</text>
</comment>
<evidence type="ECO:0000256" key="4">
    <source>
        <dbReference type="HAMAP-Rule" id="MF_03135"/>
    </source>
</evidence>
<dbReference type="Gene3D" id="1.10.8.10">
    <property type="entry name" value="DNA helicase RuvA subunit, C-terminal domain"/>
    <property type="match status" value="1"/>
</dbReference>
<dbReference type="SUPFAM" id="SSF46934">
    <property type="entry name" value="UBA-like"/>
    <property type="match status" value="1"/>
</dbReference>
<evidence type="ECO:0000256" key="3">
    <source>
        <dbReference type="ARBA" id="ARBA00022917"/>
    </source>
</evidence>
<proteinExistence type="inferred from homology"/>
<dbReference type="InterPro" id="IPR001816">
    <property type="entry name" value="Transl_elong_EFTs/EF1B"/>
</dbReference>
<dbReference type="GO" id="GO:0005739">
    <property type="term" value="C:mitochondrion"/>
    <property type="evidence" value="ECO:0007669"/>
    <property type="project" value="UniProtKB-SubCell"/>
</dbReference>
<keyword evidence="2 4" id="KW-0251">Elongation factor</keyword>
<keyword evidence="3 4" id="KW-0648">Protein biosynthesis</keyword>
<sequence length="230" mass="25377">MSFRILFNHLGSSRQSLHGYTCLAPQIAKINQTGTLFNSSNELSLGRQLFLRSFSAQVSSSDQLNLIKLLRERTSAPIKEVKSALVNCNWDIENAQTELRKRGIVLASKKSSRTATEGLLALAQNESKAALIELNCETDFVSRNEIFQYLALSLAKLALSVESSRAGFTAFSLGSRLLGGIEDKSRSSKTKGKQRFKAITEVAAMVGENVKLEGLYSVNIFTWCCFFIPP</sequence>
<dbReference type="SUPFAM" id="SSF54713">
    <property type="entry name" value="Elongation factor Ts (EF-Ts), dimerisation domain"/>
    <property type="match status" value="1"/>
</dbReference>
<comment type="subcellular location">
    <subcellularLocation>
        <location evidence="4">Mitochondrion</location>
    </subcellularLocation>
</comment>
<dbReference type="GO" id="GO:0070125">
    <property type="term" value="P:mitochondrial translational elongation"/>
    <property type="evidence" value="ECO:0007669"/>
    <property type="project" value="TreeGrafter"/>
</dbReference>